<evidence type="ECO:0000313" key="1">
    <source>
        <dbReference type="EMBL" id="KAG6015977.1"/>
    </source>
</evidence>
<keyword evidence="2" id="KW-1185">Reference proteome</keyword>
<evidence type="ECO:0000313" key="2">
    <source>
        <dbReference type="Proteomes" id="UP000748025"/>
    </source>
</evidence>
<sequence>MNWGARPTPQTQVGTIQSMRTSHILSPELLSNAISEPEMEQILRHSLRQMIPGPYNAAGGAKPPSPRMTLTTSEQTNEGIVVLRQPSIVLSDILSGANSGLLISPRVDTTSYCFANKISLSCSSGSILETFRRLRAISVHDLFRHIAMASASAIIQIEAKVYTAEMMDTHLIDPSTLLMQRKWRPPVAPENPEKFDTSVAFQVPTLLLFWSSRLALLRTSLVCCPPQERIFFPKPDTLGKNLMQQSHRHLFMQ</sequence>
<reference evidence="1" key="1">
    <citation type="journal article" date="2020" name="bioRxiv">
        <title>Whole genome comparisons of ergot fungi reveals the divergence and evolution of species within the genus Claviceps are the result of varying mechanisms driving genome evolution and host range expansion.</title>
        <authorList>
            <person name="Wyka S.A."/>
            <person name="Mondo S.J."/>
            <person name="Liu M."/>
            <person name="Dettman J."/>
            <person name="Nalam V."/>
            <person name="Broders K.D."/>
        </authorList>
    </citation>
    <scope>NUCLEOTIDE SEQUENCE</scope>
    <source>
        <strain evidence="1">CCC 602</strain>
    </source>
</reference>
<organism evidence="1 2">
    <name type="scientific">Claviceps pusilla</name>
    <dbReference type="NCBI Taxonomy" id="123648"/>
    <lineage>
        <taxon>Eukaryota</taxon>
        <taxon>Fungi</taxon>
        <taxon>Dikarya</taxon>
        <taxon>Ascomycota</taxon>
        <taxon>Pezizomycotina</taxon>
        <taxon>Sordariomycetes</taxon>
        <taxon>Hypocreomycetidae</taxon>
        <taxon>Hypocreales</taxon>
        <taxon>Clavicipitaceae</taxon>
        <taxon>Claviceps</taxon>
    </lineage>
</organism>
<comment type="caution">
    <text evidence="1">The sequence shown here is derived from an EMBL/GenBank/DDBJ whole genome shotgun (WGS) entry which is preliminary data.</text>
</comment>
<dbReference type="Proteomes" id="UP000748025">
    <property type="component" value="Unassembled WGS sequence"/>
</dbReference>
<accession>A0A9P7NFZ4</accession>
<protein>
    <submittedName>
        <fullName evidence="1">Uncharacterized protein</fullName>
    </submittedName>
</protein>
<name>A0A9P7NFZ4_9HYPO</name>
<dbReference type="EMBL" id="SRPW01000287">
    <property type="protein sequence ID" value="KAG6015977.1"/>
    <property type="molecule type" value="Genomic_DNA"/>
</dbReference>
<proteinExistence type="predicted"/>
<dbReference type="AlphaFoldDB" id="A0A9P7NFZ4"/>
<gene>
    <name evidence="1" type="ORF">E4U43_004407</name>
</gene>